<dbReference type="EMBL" id="BMWP01000020">
    <property type="protein sequence ID" value="GGW41096.1"/>
    <property type="molecule type" value="Genomic_DNA"/>
</dbReference>
<dbReference type="RefSeq" id="WP_026814131.1">
    <property type="nucleotide sequence ID" value="NZ_BMWP01000020.1"/>
</dbReference>
<dbReference type="CDD" id="cd00293">
    <property type="entry name" value="USP-like"/>
    <property type="match status" value="1"/>
</dbReference>
<dbReference type="PANTHER" id="PTHR46268:SF6">
    <property type="entry name" value="UNIVERSAL STRESS PROTEIN UP12"/>
    <property type="match status" value="1"/>
</dbReference>
<evidence type="ECO:0000313" key="4">
    <source>
        <dbReference type="Proteomes" id="UP000634668"/>
    </source>
</evidence>
<reference evidence="3" key="2">
    <citation type="submission" date="2020-09" db="EMBL/GenBank/DDBJ databases">
        <authorList>
            <person name="Sun Q."/>
            <person name="Kim S."/>
        </authorList>
    </citation>
    <scope>NUCLEOTIDE SEQUENCE</scope>
    <source>
        <strain evidence="3">KCTC 12113</strain>
    </source>
</reference>
<accession>A0A918MNX0</accession>
<dbReference type="InterPro" id="IPR006016">
    <property type="entry name" value="UspA"/>
</dbReference>
<feature type="domain" description="UspA" evidence="2">
    <location>
        <begin position="1"/>
        <end position="147"/>
    </location>
</feature>
<evidence type="ECO:0000256" key="1">
    <source>
        <dbReference type="ARBA" id="ARBA00008791"/>
    </source>
</evidence>
<organism evidence="3 4">
    <name type="scientific">Arenibacter certesii</name>
    <dbReference type="NCBI Taxonomy" id="228955"/>
    <lineage>
        <taxon>Bacteria</taxon>
        <taxon>Pseudomonadati</taxon>
        <taxon>Bacteroidota</taxon>
        <taxon>Flavobacteriia</taxon>
        <taxon>Flavobacteriales</taxon>
        <taxon>Flavobacteriaceae</taxon>
        <taxon>Arenibacter</taxon>
    </lineage>
</organism>
<dbReference type="AlphaFoldDB" id="A0A918MNX0"/>
<dbReference type="Proteomes" id="UP000634668">
    <property type="component" value="Unassembled WGS sequence"/>
</dbReference>
<sequence length="284" mass="32338">MKKILIPTDFSENSKNAIRYALDLFKETPCHFYVLYVNVDGLKHFEKPAYNLGTNILVDRKPKMIEEKLKDVESFINSASAKDSQHQITTICEEGFFLKAIRRHILEKNIELIVMGTRGATEIKEFFMGSHAGDVITKVECDVLIIPDKARYAAFKQVIFPVDFESPLSEEIIKTTRQLIGSHKTHIKLLYITKSGISLIKEIETLQKQWIEKLATTLLNPTSFHRVVASKIEHGIDHFAKSTKADLIIMISKDYGLLHRLFLDTTVEEIGFCTKIPLLSIQGS</sequence>
<comment type="caution">
    <text evidence="3">The sequence shown here is derived from an EMBL/GenBank/DDBJ whole genome shotgun (WGS) entry which is preliminary data.</text>
</comment>
<dbReference type="InterPro" id="IPR014729">
    <property type="entry name" value="Rossmann-like_a/b/a_fold"/>
</dbReference>
<dbReference type="PANTHER" id="PTHR46268">
    <property type="entry name" value="STRESS RESPONSE PROTEIN NHAX"/>
    <property type="match status" value="1"/>
</dbReference>
<keyword evidence="4" id="KW-1185">Reference proteome</keyword>
<gene>
    <name evidence="3" type="primary">uspA</name>
    <name evidence="3" type="ORF">GCM10007383_27300</name>
</gene>
<dbReference type="Pfam" id="PF00582">
    <property type="entry name" value="Usp"/>
    <property type="match status" value="1"/>
</dbReference>
<proteinExistence type="inferred from homology"/>
<evidence type="ECO:0000313" key="3">
    <source>
        <dbReference type="EMBL" id="GGW41096.1"/>
    </source>
</evidence>
<dbReference type="PRINTS" id="PR01438">
    <property type="entry name" value="UNVRSLSTRESS"/>
</dbReference>
<evidence type="ECO:0000259" key="2">
    <source>
        <dbReference type="Pfam" id="PF00582"/>
    </source>
</evidence>
<reference evidence="3" key="1">
    <citation type="journal article" date="2014" name="Int. J. Syst. Evol. Microbiol.">
        <title>Complete genome sequence of Corynebacterium casei LMG S-19264T (=DSM 44701T), isolated from a smear-ripened cheese.</title>
        <authorList>
            <consortium name="US DOE Joint Genome Institute (JGI-PGF)"/>
            <person name="Walter F."/>
            <person name="Albersmeier A."/>
            <person name="Kalinowski J."/>
            <person name="Ruckert C."/>
        </authorList>
    </citation>
    <scope>NUCLEOTIDE SEQUENCE</scope>
    <source>
        <strain evidence="3">KCTC 12113</strain>
    </source>
</reference>
<comment type="similarity">
    <text evidence="1">Belongs to the universal stress protein A family.</text>
</comment>
<dbReference type="SUPFAM" id="SSF52402">
    <property type="entry name" value="Adenine nucleotide alpha hydrolases-like"/>
    <property type="match status" value="2"/>
</dbReference>
<dbReference type="InterPro" id="IPR006015">
    <property type="entry name" value="Universal_stress_UspA"/>
</dbReference>
<dbReference type="Gene3D" id="3.40.50.620">
    <property type="entry name" value="HUPs"/>
    <property type="match status" value="2"/>
</dbReference>
<protein>
    <submittedName>
        <fullName evidence="3">Universal stress protein UspA</fullName>
    </submittedName>
</protein>
<name>A0A918MNX0_9FLAO</name>